<dbReference type="AlphaFoldDB" id="A0A0B5ASE7"/>
<proteinExistence type="predicted"/>
<organism evidence="1 2">
    <name type="scientific">Jeotgalibacillus malaysiensis</name>
    <dbReference type="NCBI Taxonomy" id="1508404"/>
    <lineage>
        <taxon>Bacteria</taxon>
        <taxon>Bacillati</taxon>
        <taxon>Bacillota</taxon>
        <taxon>Bacilli</taxon>
        <taxon>Bacillales</taxon>
        <taxon>Caryophanaceae</taxon>
        <taxon>Jeotgalibacillus</taxon>
    </lineage>
</organism>
<gene>
    <name evidence="1" type="ORF">JMA_38370</name>
</gene>
<dbReference type="HOGENOM" id="CLU_3344630_0_0_9"/>
<evidence type="ECO:0000313" key="2">
    <source>
        <dbReference type="Proteomes" id="UP000031449"/>
    </source>
</evidence>
<keyword evidence="2" id="KW-1185">Reference proteome</keyword>
<evidence type="ECO:0000313" key="1">
    <source>
        <dbReference type="EMBL" id="AJD93155.1"/>
    </source>
</evidence>
<dbReference type="EMBL" id="CP009417">
    <property type="protein sequence ID" value="AJD93155.1"/>
    <property type="molecule type" value="Genomic_DNA"/>
</dbReference>
<accession>A0A0B5ASE7</accession>
<dbReference type="KEGG" id="jeo:JMA_38370"/>
<reference evidence="1 2" key="1">
    <citation type="submission" date="2014-08" db="EMBL/GenBank/DDBJ databases">
        <title>Complete genome of a marine bacteria Jeotgalibacillus malaysiensis.</title>
        <authorList>
            <person name="Yaakop A.S."/>
            <person name="Chan K.-G."/>
            <person name="Goh K.M."/>
        </authorList>
    </citation>
    <scope>NUCLEOTIDE SEQUENCE [LARGE SCALE GENOMIC DNA]</scope>
    <source>
        <strain evidence="1 2">D5</strain>
        <plasmid evidence="2">Plasmid</plasmid>
    </source>
</reference>
<protein>
    <submittedName>
        <fullName evidence="1">Uncharacterized protein</fullName>
    </submittedName>
</protein>
<name>A0A0B5ASE7_9BACL</name>
<dbReference type="Proteomes" id="UP000031449">
    <property type="component" value="Plasmid unnamed"/>
</dbReference>
<sequence length="37" mass="4210">MKDGMNIAIGEEGVKLTLLKADRENNRIQVKVEEETH</sequence>
<dbReference type="BioCyc" id="JESP1508404:G14D9-13121-MONOMER"/>
<geneLocation type="plasmid" evidence="2"/>
<keyword evidence="1" id="KW-0614">Plasmid</keyword>